<evidence type="ECO:0000313" key="2">
    <source>
        <dbReference type="Proteomes" id="UP000440713"/>
    </source>
</evidence>
<proteinExistence type="predicted"/>
<dbReference type="PANTHER" id="PTHR33747">
    <property type="entry name" value="UPF0225 PROTEIN SCO1677"/>
    <property type="match status" value="1"/>
</dbReference>
<reference evidence="1 2" key="1">
    <citation type="submission" date="2019-08" db="EMBL/GenBank/DDBJ databases">
        <title>In-depth cultivation of the pig gut microbiome towards novel bacterial diversity and tailored functional studies.</title>
        <authorList>
            <person name="Wylensek D."/>
            <person name="Hitch T.C.A."/>
            <person name="Clavel T."/>
        </authorList>
    </citation>
    <scope>NUCLEOTIDE SEQUENCE [LARGE SCALE GENOMIC DNA]</scope>
    <source>
        <strain evidence="1 2">WCA-SAB-591-4A-A</strain>
    </source>
</reference>
<dbReference type="Pfam" id="PF02810">
    <property type="entry name" value="SEC-C"/>
    <property type="match status" value="1"/>
</dbReference>
<accession>A0A6N7X3Z3</accession>
<protein>
    <submittedName>
        <fullName evidence="1">SEC-C domain-containing protein</fullName>
    </submittedName>
</protein>
<comment type="caution">
    <text evidence="1">The sequence shown here is derived from an EMBL/GenBank/DDBJ whole genome shotgun (WGS) entry which is preliminary data.</text>
</comment>
<dbReference type="InterPro" id="IPR004027">
    <property type="entry name" value="SEC_C_motif"/>
</dbReference>
<dbReference type="SUPFAM" id="SSF103642">
    <property type="entry name" value="Sec-C motif"/>
    <property type="match status" value="1"/>
</dbReference>
<dbReference type="PANTHER" id="PTHR33747:SF1">
    <property type="entry name" value="ADENYLATE CYCLASE-ASSOCIATED CAP C-TERMINAL DOMAIN-CONTAINING PROTEIN"/>
    <property type="match status" value="1"/>
</dbReference>
<evidence type="ECO:0000313" key="1">
    <source>
        <dbReference type="EMBL" id="MST62781.1"/>
    </source>
</evidence>
<dbReference type="Proteomes" id="UP000440713">
    <property type="component" value="Unassembled WGS sequence"/>
</dbReference>
<dbReference type="Gene3D" id="3.10.450.50">
    <property type="match status" value="1"/>
</dbReference>
<keyword evidence="2" id="KW-1185">Reference proteome</keyword>
<dbReference type="RefSeq" id="WP_154538190.1">
    <property type="nucleotide sequence ID" value="NZ_JAQYHJ010000010.1"/>
</dbReference>
<organism evidence="1 2">
    <name type="scientific">Peptostreptococcus porci</name>
    <dbReference type="NCBI Taxonomy" id="2652282"/>
    <lineage>
        <taxon>Bacteria</taxon>
        <taxon>Bacillati</taxon>
        <taxon>Bacillota</taxon>
        <taxon>Clostridia</taxon>
        <taxon>Peptostreptococcales</taxon>
        <taxon>Peptostreptococcaceae</taxon>
        <taxon>Peptostreptococcus</taxon>
    </lineage>
</organism>
<sequence>MLFEAWRSMSENHQSEEAEVKFWEAFLKDETTIYDEVLREKTQIIAGKLSDLASQYKTTPEFFMGFLDGINESIEMPLELEKIEKDTQISIKIDWEKLYFNMVNVEAHWLYGLKGWEDILPEDLRKKIQKEFKKTKIVVKEEKIKRNDPCPCGSGKKYKKCCGK</sequence>
<dbReference type="AlphaFoldDB" id="A0A6N7X3Z3"/>
<gene>
    <name evidence="1" type="ORF">FYJ71_07350</name>
</gene>
<name>A0A6N7X3Z3_9FIRM</name>
<dbReference type="NCBIfam" id="NF004088">
    <property type="entry name" value="PRK05590.1"/>
    <property type="match status" value="1"/>
</dbReference>
<dbReference type="EMBL" id="VUNE01000004">
    <property type="protein sequence ID" value="MST62781.1"/>
    <property type="molecule type" value="Genomic_DNA"/>
</dbReference>